<dbReference type="AlphaFoldDB" id="A0A1W9KVT8"/>
<dbReference type="Proteomes" id="UP000192505">
    <property type="component" value="Unassembled WGS sequence"/>
</dbReference>
<evidence type="ECO:0008006" key="3">
    <source>
        <dbReference type="Google" id="ProtNLM"/>
    </source>
</evidence>
<accession>A0A1W9KVT8</accession>
<proteinExistence type="predicted"/>
<dbReference type="EMBL" id="MTEI01000003">
    <property type="protein sequence ID" value="OQW88702.1"/>
    <property type="molecule type" value="Genomic_DNA"/>
</dbReference>
<organism evidence="1 2">
    <name type="scientific">Rhodoferax ferrireducens</name>
    <dbReference type="NCBI Taxonomy" id="192843"/>
    <lineage>
        <taxon>Bacteria</taxon>
        <taxon>Pseudomonadati</taxon>
        <taxon>Pseudomonadota</taxon>
        <taxon>Betaproteobacteria</taxon>
        <taxon>Burkholderiales</taxon>
        <taxon>Comamonadaceae</taxon>
        <taxon>Rhodoferax</taxon>
    </lineage>
</organism>
<sequence>MRTTLDIADDVLFAAKELARREKKSLGQVISELARRAFATPGGTDGQPSPTLAPPVSERLASYGIHPLPKRGGIVTNELIDRLRDAEGI</sequence>
<evidence type="ECO:0000313" key="2">
    <source>
        <dbReference type="Proteomes" id="UP000192505"/>
    </source>
</evidence>
<name>A0A1W9KVT8_9BURK</name>
<reference evidence="1 2" key="1">
    <citation type="submission" date="2017-01" db="EMBL/GenBank/DDBJ databases">
        <title>Novel large sulfur bacteria in the metagenomes of groundwater-fed chemosynthetic microbial mats in the Lake Huron basin.</title>
        <authorList>
            <person name="Sharrar A.M."/>
            <person name="Flood B.E."/>
            <person name="Bailey J.V."/>
            <person name="Jones D.S."/>
            <person name="Biddanda B."/>
            <person name="Ruberg S.A."/>
            <person name="Marcus D.N."/>
            <person name="Dick G.J."/>
        </authorList>
    </citation>
    <scope>NUCLEOTIDE SEQUENCE [LARGE SCALE GENOMIC DNA]</scope>
    <source>
        <strain evidence="1">A7</strain>
    </source>
</reference>
<comment type="caution">
    <text evidence="1">The sequence shown here is derived from an EMBL/GenBank/DDBJ whole genome shotgun (WGS) entry which is preliminary data.</text>
</comment>
<evidence type="ECO:0000313" key="1">
    <source>
        <dbReference type="EMBL" id="OQW88702.1"/>
    </source>
</evidence>
<protein>
    <recommendedName>
        <fullName evidence="3">Antitoxin</fullName>
    </recommendedName>
</protein>
<gene>
    <name evidence="1" type="ORF">BWK72_06960</name>
</gene>